<reference evidence="2 3" key="1">
    <citation type="submission" date="2019-07" db="EMBL/GenBank/DDBJ databases">
        <title>Finished genome of Venturia effusa.</title>
        <authorList>
            <person name="Young C.A."/>
            <person name="Cox M.P."/>
            <person name="Ganley A.R.D."/>
            <person name="David W.J."/>
        </authorList>
    </citation>
    <scope>NUCLEOTIDE SEQUENCE [LARGE SCALE GENOMIC DNA]</scope>
    <source>
        <strain evidence="3">albino</strain>
    </source>
</reference>
<feature type="compositionally biased region" description="Low complexity" evidence="1">
    <location>
        <begin position="530"/>
        <end position="539"/>
    </location>
</feature>
<dbReference type="STRING" id="50376.A0A517L0F6"/>
<feature type="compositionally biased region" description="Polar residues" evidence="1">
    <location>
        <begin position="330"/>
        <end position="340"/>
    </location>
</feature>
<feature type="compositionally biased region" description="Polar residues" evidence="1">
    <location>
        <begin position="431"/>
        <end position="444"/>
    </location>
</feature>
<keyword evidence="3" id="KW-1185">Reference proteome</keyword>
<accession>A0A517L0F6</accession>
<dbReference type="PANTHER" id="PTHR42023:SF1">
    <property type="entry name" value="BHLH DOMAIN-CONTAINING PROTEIN"/>
    <property type="match status" value="1"/>
</dbReference>
<dbReference type="EMBL" id="CP042186">
    <property type="protein sequence ID" value="QDS69112.1"/>
    <property type="molecule type" value="Genomic_DNA"/>
</dbReference>
<dbReference type="OrthoDB" id="4507572at2759"/>
<evidence type="ECO:0000313" key="3">
    <source>
        <dbReference type="Proteomes" id="UP000316270"/>
    </source>
</evidence>
<feature type="region of interest" description="Disordered" evidence="1">
    <location>
        <begin position="206"/>
        <end position="544"/>
    </location>
</feature>
<feature type="region of interest" description="Disordered" evidence="1">
    <location>
        <begin position="42"/>
        <end position="64"/>
    </location>
</feature>
<sequence length="700" mass="76279">MWKKFRNKDTLPSPIRVGAPTLLESTYDPGQLDRAEDLTIQNNYNHGYNPDVRPPHSAGDQQDIDHVPARLPTMHFSRAPHANNASQNNHLSMAASSVYSQPSPDFRDTHYQVSAVSPSYYSDVSPPSSPTRSLANDHGGVSPIDESFGNVPHRTQNSRQGSQIPVPRKMAPDGTLRHVTPAKAWTKDVGKKPMQWDDYSGEPTFDGVGKPGQVKPGEFNPRTALKPVVRKASQPVPGIHKERKPGFQDKASRFVPRVTPALNVDTSARPAWKGASGRQALVPAPTDNPGLPAPQPRRGSKTTDGPVKSPARSPQTNAPQTLERPVAPANETTPVATQSVIEEHDNESLHDTASIKPTPPLKTGQDRAKAIVSSEGPSELERTGYPSPVSSDEQATTPTQANHTHDHRNSPTAPSSGQIVLPKRGAPIQVDHSSPSAGQASGQYQDRDTVTSRFSWTTTNTSTTYQHSPPPSPPPPMPIAYANVRSPPSPAGSNFTARVDPGVAPSILSRGHPIRRLGDQAAEQSPSPPSSGRSFSMTSRKPVPVPTYNIAEPIRQAIPLGNWREGSTCRVPQRAASIAPSTATSVNNKSLPKTPGELSSADLISTLQAQQNDLQQQRFNMQRILRDLEKPEQQNPLYTDFRARREKDKRCESLKADLSEVIAQEHDVGLRLHRAWKRREKEDPNAPQSILWVRRATSGV</sequence>
<organism evidence="2 3">
    <name type="scientific">Venturia effusa</name>
    <dbReference type="NCBI Taxonomy" id="50376"/>
    <lineage>
        <taxon>Eukaryota</taxon>
        <taxon>Fungi</taxon>
        <taxon>Dikarya</taxon>
        <taxon>Ascomycota</taxon>
        <taxon>Pezizomycotina</taxon>
        <taxon>Dothideomycetes</taxon>
        <taxon>Pleosporomycetidae</taxon>
        <taxon>Venturiales</taxon>
        <taxon>Venturiaceae</taxon>
        <taxon>Venturia</taxon>
    </lineage>
</organism>
<feature type="compositionally biased region" description="Polar residues" evidence="1">
    <location>
        <begin position="153"/>
        <end position="163"/>
    </location>
</feature>
<gene>
    <name evidence="2" type="ORF">FKW77_010286</name>
</gene>
<feature type="region of interest" description="Disordered" evidence="1">
    <location>
        <begin position="118"/>
        <end position="174"/>
    </location>
</feature>
<name>A0A517L0F6_9PEZI</name>
<dbReference type="Proteomes" id="UP000316270">
    <property type="component" value="Chromosome 2"/>
</dbReference>
<evidence type="ECO:0000256" key="1">
    <source>
        <dbReference type="SAM" id="MobiDB-lite"/>
    </source>
</evidence>
<feature type="compositionally biased region" description="Low complexity" evidence="1">
    <location>
        <begin position="451"/>
        <end position="467"/>
    </location>
</feature>
<feature type="region of interest" description="Disordered" evidence="1">
    <location>
        <begin position="1"/>
        <end position="29"/>
    </location>
</feature>
<evidence type="ECO:0000313" key="2">
    <source>
        <dbReference type="EMBL" id="QDS69112.1"/>
    </source>
</evidence>
<feature type="compositionally biased region" description="Pro residues" evidence="1">
    <location>
        <begin position="468"/>
        <end position="478"/>
    </location>
</feature>
<protein>
    <submittedName>
        <fullName evidence="2">Uncharacterized protein</fullName>
    </submittedName>
</protein>
<proteinExistence type="predicted"/>
<feature type="compositionally biased region" description="Basic and acidic residues" evidence="1">
    <location>
        <begin position="341"/>
        <end position="350"/>
    </location>
</feature>
<dbReference type="AlphaFoldDB" id="A0A517L0F6"/>
<dbReference type="PANTHER" id="PTHR42023">
    <property type="entry name" value="BHLH DOMAIN-CONTAINING PROTEIN"/>
    <property type="match status" value="1"/>
</dbReference>
<feature type="compositionally biased region" description="Polar residues" evidence="1">
    <location>
        <begin position="388"/>
        <end position="402"/>
    </location>
</feature>